<dbReference type="InterPro" id="IPR000551">
    <property type="entry name" value="MerR-type_HTH_dom"/>
</dbReference>
<evidence type="ECO:0000313" key="4">
    <source>
        <dbReference type="EMBL" id="MEQ3537577.1"/>
    </source>
</evidence>
<dbReference type="SMART" id="SM00422">
    <property type="entry name" value="HTH_MERR"/>
    <property type="match status" value="1"/>
</dbReference>
<reference evidence="4 5" key="1">
    <citation type="submission" date="2024-03" db="EMBL/GenBank/DDBJ databases">
        <title>Draft genome sequence of Pseudonocardia tropica JCM 19149.</title>
        <authorList>
            <person name="Butdee W."/>
            <person name="Duangmal K."/>
        </authorList>
    </citation>
    <scope>NUCLEOTIDE SEQUENCE [LARGE SCALE GENOMIC DNA]</scope>
    <source>
        <strain evidence="4 5">JCM 19149</strain>
    </source>
</reference>
<dbReference type="Pfam" id="PF13411">
    <property type="entry name" value="MerR_1"/>
    <property type="match status" value="1"/>
</dbReference>
<gene>
    <name evidence="4" type="ORF">WHI96_01995</name>
</gene>
<dbReference type="EMBL" id="JBEDNP010000001">
    <property type="protein sequence ID" value="MEQ3537577.1"/>
    <property type="molecule type" value="Genomic_DNA"/>
</dbReference>
<dbReference type="Proteomes" id="UP001464923">
    <property type="component" value="Unassembled WGS sequence"/>
</dbReference>
<dbReference type="SUPFAM" id="SSF46955">
    <property type="entry name" value="Putative DNA-binding domain"/>
    <property type="match status" value="1"/>
</dbReference>
<feature type="region of interest" description="Disordered" evidence="2">
    <location>
        <begin position="120"/>
        <end position="140"/>
    </location>
</feature>
<organism evidence="4 5">
    <name type="scientific">Pseudonocardia tropica</name>
    <dbReference type="NCBI Taxonomy" id="681289"/>
    <lineage>
        <taxon>Bacteria</taxon>
        <taxon>Bacillati</taxon>
        <taxon>Actinomycetota</taxon>
        <taxon>Actinomycetes</taxon>
        <taxon>Pseudonocardiales</taxon>
        <taxon>Pseudonocardiaceae</taxon>
        <taxon>Pseudonocardia</taxon>
    </lineage>
</organism>
<accession>A0ABV1JNR7</accession>
<dbReference type="RefSeq" id="WP_345648366.1">
    <property type="nucleotide sequence ID" value="NZ_BAABLY010000055.1"/>
</dbReference>
<dbReference type="PANTHER" id="PTHR30204">
    <property type="entry name" value="REDOX-CYCLING DRUG-SENSING TRANSCRIPTIONAL ACTIVATOR SOXR"/>
    <property type="match status" value="1"/>
</dbReference>
<dbReference type="PROSITE" id="PS50937">
    <property type="entry name" value="HTH_MERR_2"/>
    <property type="match status" value="1"/>
</dbReference>
<dbReference type="CDD" id="cd00592">
    <property type="entry name" value="HTH_MerR-like"/>
    <property type="match status" value="1"/>
</dbReference>
<feature type="compositionally biased region" description="Low complexity" evidence="2">
    <location>
        <begin position="121"/>
        <end position="132"/>
    </location>
</feature>
<feature type="domain" description="HTH merR-type" evidence="3">
    <location>
        <begin position="1"/>
        <end position="68"/>
    </location>
</feature>
<dbReference type="Gene3D" id="1.10.1660.10">
    <property type="match status" value="1"/>
</dbReference>
<dbReference type="InterPro" id="IPR047057">
    <property type="entry name" value="MerR_fam"/>
</dbReference>
<protein>
    <submittedName>
        <fullName evidence="4">MerR family transcriptional regulator</fullName>
    </submittedName>
</protein>
<evidence type="ECO:0000256" key="2">
    <source>
        <dbReference type="SAM" id="MobiDB-lite"/>
    </source>
</evidence>
<dbReference type="PRINTS" id="PR00040">
    <property type="entry name" value="HTHMERR"/>
</dbReference>
<comment type="caution">
    <text evidence="4">The sequence shown here is derived from an EMBL/GenBank/DDBJ whole genome shotgun (WGS) entry which is preliminary data.</text>
</comment>
<proteinExistence type="predicted"/>
<name>A0ABV1JNR7_9PSEU</name>
<evidence type="ECO:0000256" key="1">
    <source>
        <dbReference type="ARBA" id="ARBA00023125"/>
    </source>
</evidence>
<keyword evidence="5" id="KW-1185">Reference proteome</keyword>
<sequence length="140" mass="15515">MKIGEAARRVGAEVHVLRHWNDEGVVVPDRAPSGHREYTEEHVRRLRVVQACRGVGMSLAEIRLVLHRGEAGRAGAIERRLRRIRAQRARLADAERFLEHVIDCTHDLLTRCEDCTGYALGAPEPVEEPGPGAVDGGDGR</sequence>
<evidence type="ECO:0000259" key="3">
    <source>
        <dbReference type="PROSITE" id="PS50937"/>
    </source>
</evidence>
<evidence type="ECO:0000313" key="5">
    <source>
        <dbReference type="Proteomes" id="UP001464923"/>
    </source>
</evidence>
<dbReference type="InterPro" id="IPR009061">
    <property type="entry name" value="DNA-bd_dom_put_sf"/>
</dbReference>
<dbReference type="PANTHER" id="PTHR30204:SF93">
    <property type="entry name" value="HTH MERR-TYPE DOMAIN-CONTAINING PROTEIN"/>
    <property type="match status" value="1"/>
</dbReference>
<keyword evidence="1" id="KW-0238">DNA-binding</keyword>